<dbReference type="EMBL" id="CACRUE010000033">
    <property type="protein sequence ID" value="VYU34389.1"/>
    <property type="molecule type" value="Genomic_DNA"/>
</dbReference>
<dbReference type="RefSeq" id="WP_007286783.1">
    <property type="nucleotide sequence ID" value="NZ_CABIXZ010000001.1"/>
</dbReference>
<protein>
    <submittedName>
        <fullName evidence="1">Uncharacterized protein</fullName>
    </submittedName>
</protein>
<dbReference type="AlphaFoldDB" id="A0A6N3E3Z4"/>
<proteinExistence type="predicted"/>
<sequence>MAADYTKILDKLVRLNRGMNLKLREGTTTLDVNIYNQTLLTLDLECDNVDKHSEYIYNEIIALENVTMYIPSVYIKED</sequence>
<dbReference type="GeneID" id="89565260"/>
<name>A0A6N3E3Z4_9FIRM</name>
<reference evidence="1" key="1">
    <citation type="submission" date="2019-11" db="EMBL/GenBank/DDBJ databases">
        <authorList>
            <person name="Feng L."/>
        </authorList>
    </citation>
    <scope>NUCLEOTIDE SEQUENCE</scope>
    <source>
        <strain evidence="1">IbartlettiiLFYP30</strain>
    </source>
</reference>
<evidence type="ECO:0000313" key="1">
    <source>
        <dbReference type="EMBL" id="VYU34389.1"/>
    </source>
</evidence>
<organism evidence="1">
    <name type="scientific">Intestinibacter bartlettii</name>
    <dbReference type="NCBI Taxonomy" id="261299"/>
    <lineage>
        <taxon>Bacteria</taxon>
        <taxon>Bacillati</taxon>
        <taxon>Bacillota</taxon>
        <taxon>Clostridia</taxon>
        <taxon>Peptostreptococcales</taxon>
        <taxon>Peptostreptococcaceae</taxon>
        <taxon>Intestinibacter</taxon>
    </lineage>
</organism>
<accession>A0A6N3E3Z4</accession>
<gene>
    <name evidence="1" type="ORF">IBLFYP30_02414</name>
</gene>